<organism evidence="5 6">
    <name type="scientific">Nocardioides massiliensis</name>
    <dbReference type="NCBI Taxonomy" id="1325935"/>
    <lineage>
        <taxon>Bacteria</taxon>
        <taxon>Bacillati</taxon>
        <taxon>Actinomycetota</taxon>
        <taxon>Actinomycetes</taxon>
        <taxon>Propionibacteriales</taxon>
        <taxon>Nocardioidaceae</taxon>
        <taxon>Nocardioides</taxon>
    </lineage>
</organism>
<accession>A0ABT9NSX2</accession>
<evidence type="ECO:0000256" key="1">
    <source>
        <dbReference type="ARBA" id="ARBA00004196"/>
    </source>
</evidence>
<dbReference type="Pfam" id="PF07161">
    <property type="entry name" value="LppX_LprAFG"/>
    <property type="match status" value="1"/>
</dbReference>
<evidence type="ECO:0000313" key="5">
    <source>
        <dbReference type="EMBL" id="MDP9823426.1"/>
    </source>
</evidence>
<evidence type="ECO:0000256" key="3">
    <source>
        <dbReference type="ARBA" id="ARBA00022475"/>
    </source>
</evidence>
<feature type="signal peptide" evidence="4">
    <location>
        <begin position="1"/>
        <end position="28"/>
    </location>
</feature>
<feature type="chain" id="PRO_5047532454" evidence="4">
    <location>
        <begin position="29"/>
        <end position="238"/>
    </location>
</feature>
<dbReference type="PROSITE" id="PS51257">
    <property type="entry name" value="PROKAR_LIPOPROTEIN"/>
    <property type="match status" value="1"/>
</dbReference>
<dbReference type="RefSeq" id="WP_068122782.1">
    <property type="nucleotide sequence ID" value="NZ_CCXJ01000607.1"/>
</dbReference>
<keyword evidence="6" id="KW-1185">Reference proteome</keyword>
<name>A0ABT9NSX2_9ACTN</name>
<comment type="similarity">
    <text evidence="2">Belongs to the LppX/LprAFG lipoprotein family.</text>
</comment>
<sequence length="238" mass="24659">MTPAPRPRRTSRVLLLAATAALATVLTACTSDDGGPDGETPDDVLAAAKTELDETSGVQIELSTPGLPSGVSGLLKAEGVGTHQPAFEGDITVSMAGVNADVPVIAVDNKVYAILPFTRDYDEIDPSAYQAPDPAALMSTTNGLSDLLGKATGVEEGDQVRDGSAVLTSYTGSVPGSVVSTIIPSAQQDASFAAEFTIDDDGRLVEATMTGPFYPATDEVTYSVRFVEYDVEQEITAP</sequence>
<keyword evidence="5" id="KW-0449">Lipoprotein</keyword>
<comment type="subcellular location">
    <subcellularLocation>
        <location evidence="1">Cell envelope</location>
    </subcellularLocation>
</comment>
<proteinExistence type="inferred from homology"/>
<keyword evidence="3" id="KW-0472">Membrane</keyword>
<evidence type="ECO:0000313" key="6">
    <source>
        <dbReference type="Proteomes" id="UP001240447"/>
    </source>
</evidence>
<dbReference type="Proteomes" id="UP001240447">
    <property type="component" value="Unassembled WGS sequence"/>
</dbReference>
<protein>
    <submittedName>
        <fullName evidence="5">Lipoprotein LprG</fullName>
    </submittedName>
</protein>
<dbReference type="EMBL" id="JAUSQM010000001">
    <property type="protein sequence ID" value="MDP9823426.1"/>
    <property type="molecule type" value="Genomic_DNA"/>
</dbReference>
<dbReference type="InterPro" id="IPR009830">
    <property type="entry name" value="LppX/LprAFG"/>
</dbReference>
<keyword evidence="4" id="KW-0732">Signal</keyword>
<keyword evidence="3" id="KW-1003">Cell membrane</keyword>
<evidence type="ECO:0000256" key="2">
    <source>
        <dbReference type="ARBA" id="ARBA00009194"/>
    </source>
</evidence>
<dbReference type="SUPFAM" id="SSF89392">
    <property type="entry name" value="Prokaryotic lipoproteins and lipoprotein localization factors"/>
    <property type="match status" value="1"/>
</dbReference>
<dbReference type="InterPro" id="IPR029046">
    <property type="entry name" value="LolA/LolB/LppX"/>
</dbReference>
<evidence type="ECO:0000256" key="4">
    <source>
        <dbReference type="SAM" id="SignalP"/>
    </source>
</evidence>
<dbReference type="CDD" id="cd16334">
    <property type="entry name" value="LppX-like"/>
    <property type="match status" value="1"/>
</dbReference>
<dbReference type="Gene3D" id="2.50.20.20">
    <property type="match status" value="1"/>
</dbReference>
<reference evidence="5 6" key="1">
    <citation type="submission" date="2023-07" db="EMBL/GenBank/DDBJ databases">
        <title>Sequencing the genomes of 1000 actinobacteria strains.</title>
        <authorList>
            <person name="Klenk H.-P."/>
        </authorList>
    </citation>
    <scope>NUCLEOTIDE SEQUENCE [LARGE SCALE GENOMIC DNA]</scope>
    <source>
        <strain evidence="5 6">GD13</strain>
    </source>
</reference>
<comment type="caution">
    <text evidence="5">The sequence shown here is derived from an EMBL/GenBank/DDBJ whole genome shotgun (WGS) entry which is preliminary data.</text>
</comment>
<gene>
    <name evidence="5" type="ORF">J2S59_003235</name>
</gene>